<evidence type="ECO:0000313" key="3">
    <source>
        <dbReference type="Proteomes" id="UP000062255"/>
    </source>
</evidence>
<dbReference type="STRING" id="134601.AFA91_02995"/>
<accession>A0A0K0XF65</accession>
<dbReference type="AlphaFoldDB" id="A0A0K0XF65"/>
<dbReference type="Gene3D" id="3.40.640.10">
    <property type="entry name" value="Type I PLP-dependent aspartate aminotransferase-like (Major domain)"/>
    <property type="match status" value="1"/>
</dbReference>
<protein>
    <recommendedName>
        <fullName evidence="1">Aminotransferase class V domain-containing protein</fullName>
    </recommendedName>
</protein>
<sequence length="368" mass="39486">MSHEEFRALFPALTSHTWFDTPGAPPAAEPVASAVRSALDDWTAGRADWLQWDAVPQQVRTLIAAAHRVPATSVALLTSVSEAAATVSAAHPTGAALVLDSEYRSVRFPFMQRREVLSVPVGADRTTTLIEALHPGVSLVAFSEILSSDGERVDVRLVCEAAHAVGARVFVDATQSFGVLDTDHVAAGADYVAVHGYKWMLCPRGAAWLVATDHSGLAPLAPGWKSTPRPHGYFGGELELGPGITGLDSSPAWLSWIGAQAALDVHLRLDIPAVHEHVTALRETLATHASELGYTVIPSRLPSHLAVIESDRDTTLPEMLAQHAIKATATPTRLRIGLHYFNNQLDIDKLVGLLKDARSGPPIHQNTR</sequence>
<dbReference type="PATRIC" id="fig|134601.6.peg.625"/>
<proteinExistence type="predicted"/>
<dbReference type="PANTHER" id="PTHR43586:SF21">
    <property type="entry name" value="PYRIDOXAL PHOSPHATE (PLP)-DEPENDENT ASPARTATE AMINOTRANSFERASE SUPERFAMILY"/>
    <property type="match status" value="1"/>
</dbReference>
<gene>
    <name evidence="2" type="ORF">AFA91_02995</name>
</gene>
<feature type="domain" description="Aminotransferase class V" evidence="1">
    <location>
        <begin position="117"/>
        <end position="292"/>
    </location>
</feature>
<dbReference type="SUPFAM" id="SSF53383">
    <property type="entry name" value="PLP-dependent transferases"/>
    <property type="match status" value="1"/>
</dbReference>
<organism evidence="2 3">
    <name type="scientific">Mycolicibacterium goodii</name>
    <name type="common">Mycobacterium goodii</name>
    <dbReference type="NCBI Taxonomy" id="134601"/>
    <lineage>
        <taxon>Bacteria</taxon>
        <taxon>Bacillati</taxon>
        <taxon>Actinomycetota</taxon>
        <taxon>Actinomycetes</taxon>
        <taxon>Mycobacteriales</taxon>
        <taxon>Mycobacteriaceae</taxon>
        <taxon>Mycolicibacterium</taxon>
    </lineage>
</organism>
<dbReference type="Proteomes" id="UP000062255">
    <property type="component" value="Chromosome"/>
</dbReference>
<dbReference type="Pfam" id="PF00266">
    <property type="entry name" value="Aminotran_5"/>
    <property type="match status" value="1"/>
</dbReference>
<name>A0A0K0XF65_MYCGD</name>
<dbReference type="EMBL" id="CP012150">
    <property type="protein sequence ID" value="AKS36040.1"/>
    <property type="molecule type" value="Genomic_DNA"/>
</dbReference>
<evidence type="ECO:0000259" key="1">
    <source>
        <dbReference type="Pfam" id="PF00266"/>
    </source>
</evidence>
<dbReference type="InterPro" id="IPR000192">
    <property type="entry name" value="Aminotrans_V_dom"/>
</dbReference>
<reference evidence="2 3" key="1">
    <citation type="submission" date="2015-07" db="EMBL/GenBank/DDBJ databases">
        <title>Complete genome sequence of Mycobacterium goodii X7B, a facultative thermophilic biodesulfurizing bacterium.</title>
        <authorList>
            <person name="Yu B."/>
            <person name="Li F."/>
            <person name="Xu P."/>
        </authorList>
    </citation>
    <scope>NUCLEOTIDE SEQUENCE [LARGE SCALE GENOMIC DNA]</scope>
    <source>
        <strain evidence="2 3">X7B</strain>
    </source>
</reference>
<dbReference type="InterPro" id="IPR015424">
    <property type="entry name" value="PyrdxlP-dep_Trfase"/>
</dbReference>
<dbReference type="InterPro" id="IPR015421">
    <property type="entry name" value="PyrdxlP-dep_Trfase_major"/>
</dbReference>
<dbReference type="PANTHER" id="PTHR43586">
    <property type="entry name" value="CYSTEINE DESULFURASE"/>
    <property type="match status" value="1"/>
</dbReference>
<dbReference type="Gene3D" id="3.90.1150.10">
    <property type="entry name" value="Aspartate Aminotransferase, domain 1"/>
    <property type="match status" value="1"/>
</dbReference>
<dbReference type="KEGG" id="mgo:AFA91_02995"/>
<evidence type="ECO:0000313" key="2">
    <source>
        <dbReference type="EMBL" id="AKS36040.1"/>
    </source>
</evidence>
<dbReference type="InterPro" id="IPR015422">
    <property type="entry name" value="PyrdxlP-dep_Trfase_small"/>
</dbReference>